<dbReference type="EMBL" id="DUZY01000003">
    <property type="protein sequence ID" value="DAD33861.1"/>
    <property type="molecule type" value="Genomic_DNA"/>
</dbReference>
<feature type="compositionally biased region" description="Basic and acidic residues" evidence="1">
    <location>
        <begin position="43"/>
        <end position="59"/>
    </location>
</feature>
<dbReference type="GO" id="GO:0046983">
    <property type="term" value="F:protein dimerization activity"/>
    <property type="evidence" value="ECO:0007669"/>
    <property type="project" value="InterPro"/>
</dbReference>
<accession>A0A822YQI5</accession>
<dbReference type="PANTHER" id="PTHR46133">
    <property type="entry name" value="BHLH TRANSCRIPTION FACTOR"/>
    <property type="match status" value="1"/>
</dbReference>
<proteinExistence type="predicted"/>
<dbReference type="GO" id="GO:0006879">
    <property type="term" value="P:intracellular iron ion homeostasis"/>
    <property type="evidence" value="ECO:0007669"/>
    <property type="project" value="InterPro"/>
</dbReference>
<name>A0A822YQI5_NELNU</name>
<sequence length="92" mass="10442">MDKAAILSDVVRMVTQLQSEAQKLKESNESLLEKIKELKAEKNELGDEKQRLKTEKLREAGTASQKSECSTKLSTSPYDYPSCIYCPRPSCW</sequence>
<reference evidence="2 3" key="1">
    <citation type="journal article" date="2020" name="Mol. Biol. Evol.">
        <title>Distinct Expression and Methylation Patterns for Genes with Different Fates following a Single Whole-Genome Duplication in Flowering Plants.</title>
        <authorList>
            <person name="Shi T."/>
            <person name="Rahmani R.S."/>
            <person name="Gugger P.F."/>
            <person name="Wang M."/>
            <person name="Li H."/>
            <person name="Zhang Y."/>
            <person name="Li Z."/>
            <person name="Wang Q."/>
            <person name="Van de Peer Y."/>
            <person name="Marchal K."/>
            <person name="Chen J."/>
        </authorList>
    </citation>
    <scope>NUCLEOTIDE SEQUENCE [LARGE SCALE GENOMIC DNA]</scope>
    <source>
        <tissue evidence="2">Leaf</tissue>
    </source>
</reference>
<feature type="region of interest" description="Disordered" evidence="1">
    <location>
        <begin position="43"/>
        <end position="74"/>
    </location>
</feature>
<evidence type="ECO:0000313" key="3">
    <source>
        <dbReference type="Proteomes" id="UP000607653"/>
    </source>
</evidence>
<comment type="caution">
    <text evidence="2">The sequence shown here is derived from an EMBL/GenBank/DDBJ whole genome shotgun (WGS) entry which is preliminary data.</text>
</comment>
<keyword evidence="3" id="KW-1185">Reference proteome</keyword>
<feature type="compositionally biased region" description="Polar residues" evidence="1">
    <location>
        <begin position="62"/>
        <end position="74"/>
    </location>
</feature>
<evidence type="ECO:0000313" key="2">
    <source>
        <dbReference type="EMBL" id="DAD33861.1"/>
    </source>
</evidence>
<protein>
    <submittedName>
        <fullName evidence="2">Uncharacterized protein</fullName>
    </submittedName>
</protein>
<gene>
    <name evidence="2" type="ORF">HUJ06_012712</name>
</gene>
<evidence type="ECO:0000256" key="1">
    <source>
        <dbReference type="SAM" id="MobiDB-lite"/>
    </source>
</evidence>
<organism evidence="2 3">
    <name type="scientific">Nelumbo nucifera</name>
    <name type="common">Sacred lotus</name>
    <dbReference type="NCBI Taxonomy" id="4432"/>
    <lineage>
        <taxon>Eukaryota</taxon>
        <taxon>Viridiplantae</taxon>
        <taxon>Streptophyta</taxon>
        <taxon>Embryophyta</taxon>
        <taxon>Tracheophyta</taxon>
        <taxon>Spermatophyta</taxon>
        <taxon>Magnoliopsida</taxon>
        <taxon>Proteales</taxon>
        <taxon>Nelumbonaceae</taxon>
        <taxon>Nelumbo</taxon>
    </lineage>
</organism>
<dbReference type="Gene3D" id="1.20.5.340">
    <property type="match status" value="1"/>
</dbReference>
<dbReference type="InterPro" id="IPR044818">
    <property type="entry name" value="ILR3-like"/>
</dbReference>
<dbReference type="Proteomes" id="UP000607653">
    <property type="component" value="Unassembled WGS sequence"/>
</dbReference>
<dbReference type="PANTHER" id="PTHR46133:SF28">
    <property type="entry name" value="BHLH TRANSCRIPTION FACTOR"/>
    <property type="match status" value="1"/>
</dbReference>
<dbReference type="AlphaFoldDB" id="A0A822YQI5"/>
<dbReference type="GO" id="GO:0003700">
    <property type="term" value="F:DNA-binding transcription factor activity"/>
    <property type="evidence" value="ECO:0007669"/>
    <property type="project" value="InterPro"/>
</dbReference>